<accession>A0A8S5NZY1</accession>
<organism evidence="2">
    <name type="scientific">Myoviridae sp. ctLnO19</name>
    <dbReference type="NCBI Taxonomy" id="2825085"/>
    <lineage>
        <taxon>Viruses</taxon>
        <taxon>Duplodnaviria</taxon>
        <taxon>Heunggongvirae</taxon>
        <taxon>Uroviricota</taxon>
        <taxon>Caudoviricetes</taxon>
    </lineage>
</organism>
<evidence type="ECO:0000313" key="2">
    <source>
        <dbReference type="EMBL" id="DAE00382.1"/>
    </source>
</evidence>
<proteinExistence type="predicted"/>
<feature type="compositionally biased region" description="Acidic residues" evidence="1">
    <location>
        <begin position="22"/>
        <end position="34"/>
    </location>
</feature>
<reference evidence="2" key="1">
    <citation type="journal article" date="2021" name="Proc. Natl. Acad. Sci. U.S.A.">
        <title>A Catalog of Tens of Thousands of Viruses from Human Metagenomes Reveals Hidden Associations with Chronic Diseases.</title>
        <authorList>
            <person name="Tisza M.J."/>
            <person name="Buck C.B."/>
        </authorList>
    </citation>
    <scope>NUCLEOTIDE SEQUENCE</scope>
    <source>
        <strain evidence="2">CtLnO19</strain>
    </source>
</reference>
<evidence type="ECO:0000256" key="1">
    <source>
        <dbReference type="SAM" id="MobiDB-lite"/>
    </source>
</evidence>
<protein>
    <submittedName>
        <fullName evidence="2">Uncharacterized protein</fullName>
    </submittedName>
</protein>
<name>A0A8S5NZY1_9CAUD</name>
<sequence length="231" mass="26760">MSRSKQKQQVNLGSVNSNQPIELEEKDQVEETTETNELLTGEEVITPVAEEQVFNVEQEEKDRVANRTDSLLTESDIMPKLGTTAKMSLYGVLEYIKIMKENEGHILYLSQDTNYVVNDGPAYQVKLFRDIMDIITKTDDADFQLSMDFLMQLFRTEETVLSIYNLMRFQENIRLSPIELKCYPNLMSILTTLADPLTRQAKLRREFDLAKALEFGFSDAAKTRMQYYFSF</sequence>
<feature type="compositionally biased region" description="Polar residues" evidence="1">
    <location>
        <begin position="7"/>
        <end position="20"/>
    </location>
</feature>
<dbReference type="EMBL" id="BK015301">
    <property type="protein sequence ID" value="DAE00382.1"/>
    <property type="molecule type" value="Genomic_DNA"/>
</dbReference>
<feature type="region of interest" description="Disordered" evidence="1">
    <location>
        <begin position="1"/>
        <end position="40"/>
    </location>
</feature>